<keyword evidence="4 5" id="KW-0732">Signal</keyword>
<comment type="caution">
    <text evidence="6">The sequence shown here is derived from an EMBL/GenBank/DDBJ whole genome shotgun (WGS) entry which is preliminary data.</text>
</comment>
<evidence type="ECO:0000256" key="3">
    <source>
        <dbReference type="ARBA" id="ARBA00022525"/>
    </source>
</evidence>
<evidence type="ECO:0000313" key="7">
    <source>
        <dbReference type="Proteomes" id="UP000693981"/>
    </source>
</evidence>
<comment type="function">
    <text evidence="5">Effector that suppresses plant defense responses during pathogen infection.</text>
</comment>
<accession>A0A8T1WY95</accession>
<keyword evidence="3 5" id="KW-0964">Secreted</keyword>
<sequence length="148" mass="16671">MRAHVFVLVAIATLLTSVDSLSTTTASEKRILTKVSPGVPTTVDLFDQGETGSKKLLRVNNAIEDDEDNEEESEERAIMDITKLTKPLAKFRPQKKMNINKAVKKWLDADMTPTAVLNEMQLARLSPDTQWALYTRFLTMYKTRNVVA</sequence>
<dbReference type="EMBL" id="JAGDFL010000087">
    <property type="protein sequence ID" value="KAG7398221.1"/>
    <property type="molecule type" value="Genomic_DNA"/>
</dbReference>
<evidence type="ECO:0000313" key="6">
    <source>
        <dbReference type="EMBL" id="KAG7398221.1"/>
    </source>
</evidence>
<comment type="subcellular location">
    <subcellularLocation>
        <location evidence="1 5">Secreted</location>
    </subcellularLocation>
</comment>
<comment type="domain">
    <text evidence="5">The RxLR-dEER motif acts to carry the protein into the host cell cytoplasm through binding to cell surface phosphatidylinositol-3-phosphate.</text>
</comment>
<name>A0A8T1WY95_9STRA</name>
<organism evidence="6 7">
    <name type="scientific">Phytophthora boehmeriae</name>
    <dbReference type="NCBI Taxonomy" id="109152"/>
    <lineage>
        <taxon>Eukaryota</taxon>
        <taxon>Sar</taxon>
        <taxon>Stramenopiles</taxon>
        <taxon>Oomycota</taxon>
        <taxon>Peronosporomycetes</taxon>
        <taxon>Peronosporales</taxon>
        <taxon>Peronosporaceae</taxon>
        <taxon>Phytophthora</taxon>
    </lineage>
</organism>
<evidence type="ECO:0000256" key="2">
    <source>
        <dbReference type="ARBA" id="ARBA00010400"/>
    </source>
</evidence>
<reference evidence="6" key="1">
    <citation type="submission" date="2021-02" db="EMBL/GenBank/DDBJ databases">
        <authorList>
            <person name="Palmer J.M."/>
        </authorList>
    </citation>
    <scope>NUCLEOTIDE SEQUENCE</scope>
    <source>
        <strain evidence="6">SCRP23</strain>
    </source>
</reference>
<feature type="signal peptide" evidence="5">
    <location>
        <begin position="1"/>
        <end position="20"/>
    </location>
</feature>
<dbReference type="Proteomes" id="UP000693981">
    <property type="component" value="Unassembled WGS sequence"/>
</dbReference>
<proteinExistence type="inferred from homology"/>
<keyword evidence="7" id="KW-1185">Reference proteome</keyword>
<dbReference type="Pfam" id="PF16810">
    <property type="entry name" value="RXLR"/>
    <property type="match status" value="1"/>
</dbReference>
<feature type="chain" id="PRO_5035963907" description="RxLR effector protein" evidence="5">
    <location>
        <begin position="21"/>
        <end position="148"/>
    </location>
</feature>
<gene>
    <name evidence="6" type="ORF">PHYBOEH_011466</name>
</gene>
<dbReference type="InterPro" id="IPR031825">
    <property type="entry name" value="RXLR"/>
</dbReference>
<comment type="similarity">
    <text evidence="2 5">Belongs to the RxLR effector family.</text>
</comment>
<evidence type="ECO:0000256" key="5">
    <source>
        <dbReference type="RuleBase" id="RU367124"/>
    </source>
</evidence>
<protein>
    <recommendedName>
        <fullName evidence="5">RxLR effector protein</fullName>
    </recommendedName>
</protein>
<dbReference type="AlphaFoldDB" id="A0A8T1WY95"/>
<evidence type="ECO:0000256" key="1">
    <source>
        <dbReference type="ARBA" id="ARBA00004613"/>
    </source>
</evidence>
<evidence type="ECO:0000256" key="4">
    <source>
        <dbReference type="ARBA" id="ARBA00022729"/>
    </source>
</evidence>
<dbReference type="GO" id="GO:0005576">
    <property type="term" value="C:extracellular region"/>
    <property type="evidence" value="ECO:0007669"/>
    <property type="project" value="UniProtKB-SubCell"/>
</dbReference>